<dbReference type="PANTHER" id="PTHR43132">
    <property type="entry name" value="ARSENICAL RESISTANCE OPERON REPRESSOR ARSR-RELATED"/>
    <property type="match status" value="1"/>
</dbReference>
<dbReference type="InterPro" id="IPR001845">
    <property type="entry name" value="HTH_ArsR_DNA-bd_dom"/>
</dbReference>
<organism evidence="5 6">
    <name type="scientific">Albidovulum marisflavi</name>
    <dbReference type="NCBI Taxonomy" id="2984159"/>
    <lineage>
        <taxon>Bacteria</taxon>
        <taxon>Pseudomonadati</taxon>
        <taxon>Pseudomonadota</taxon>
        <taxon>Alphaproteobacteria</taxon>
        <taxon>Rhodobacterales</taxon>
        <taxon>Paracoccaceae</taxon>
        <taxon>Albidovulum</taxon>
    </lineage>
</organism>
<evidence type="ECO:0000256" key="1">
    <source>
        <dbReference type="ARBA" id="ARBA00023015"/>
    </source>
</evidence>
<dbReference type="PROSITE" id="PS50987">
    <property type="entry name" value="HTH_ARSR_2"/>
    <property type="match status" value="1"/>
</dbReference>
<sequence length="116" mass="12507">MEQSRVLAALSALANETRLELVRRLIQQGPEGMAAGDIARDLDVSASRLSFHLSQLEQAGLITGRKASRNVFYSVDAVGIGRVIGYLLNDCCRSHPEVCACCTPRHAASPPEQDGE</sequence>
<protein>
    <submittedName>
        <fullName evidence="5">Metalloregulator ArsR/SmtB family transcription factor</fullName>
    </submittedName>
</protein>
<feature type="domain" description="HTH arsR-type" evidence="4">
    <location>
        <begin position="1"/>
        <end position="95"/>
    </location>
</feature>
<reference evidence="5 6" key="1">
    <citation type="submission" date="2022-10" db="EMBL/GenBank/DDBJ databases">
        <title>Defluviimonas sp. nov., isolated from ocean surface water.</title>
        <authorList>
            <person name="He W."/>
            <person name="Wang L."/>
            <person name="Zhang D.-F."/>
        </authorList>
    </citation>
    <scope>NUCLEOTIDE SEQUENCE [LARGE SCALE GENOMIC DNA]</scope>
    <source>
        <strain evidence="5 6">WL0002</strain>
    </source>
</reference>
<evidence type="ECO:0000313" key="5">
    <source>
        <dbReference type="EMBL" id="MCV2868964.1"/>
    </source>
</evidence>
<accession>A0ABT2ZCV9</accession>
<dbReference type="PANTHER" id="PTHR43132:SF2">
    <property type="entry name" value="ARSENICAL RESISTANCE OPERON REPRESSOR ARSR-RELATED"/>
    <property type="match status" value="1"/>
</dbReference>
<gene>
    <name evidence="5" type="ORF">OEW28_10010</name>
</gene>
<dbReference type="CDD" id="cd00090">
    <property type="entry name" value="HTH_ARSR"/>
    <property type="match status" value="1"/>
</dbReference>
<dbReference type="Pfam" id="PF12840">
    <property type="entry name" value="HTH_20"/>
    <property type="match status" value="1"/>
</dbReference>
<evidence type="ECO:0000256" key="2">
    <source>
        <dbReference type="ARBA" id="ARBA00023125"/>
    </source>
</evidence>
<dbReference type="SUPFAM" id="SSF46785">
    <property type="entry name" value="Winged helix' DNA-binding domain"/>
    <property type="match status" value="1"/>
</dbReference>
<evidence type="ECO:0000259" key="4">
    <source>
        <dbReference type="PROSITE" id="PS50987"/>
    </source>
</evidence>
<dbReference type="InterPro" id="IPR011991">
    <property type="entry name" value="ArsR-like_HTH"/>
</dbReference>
<keyword evidence="1" id="KW-0805">Transcription regulation</keyword>
<comment type="caution">
    <text evidence="5">The sequence shown here is derived from an EMBL/GenBank/DDBJ whole genome shotgun (WGS) entry which is preliminary data.</text>
</comment>
<proteinExistence type="predicted"/>
<dbReference type="InterPro" id="IPR051011">
    <property type="entry name" value="Metal_resp_trans_reg"/>
</dbReference>
<keyword evidence="3" id="KW-0804">Transcription</keyword>
<evidence type="ECO:0000256" key="3">
    <source>
        <dbReference type="ARBA" id="ARBA00023163"/>
    </source>
</evidence>
<dbReference type="PRINTS" id="PR00778">
    <property type="entry name" value="HTHARSR"/>
</dbReference>
<keyword evidence="6" id="KW-1185">Reference proteome</keyword>
<dbReference type="SMART" id="SM00418">
    <property type="entry name" value="HTH_ARSR"/>
    <property type="match status" value="1"/>
</dbReference>
<evidence type="ECO:0000313" key="6">
    <source>
        <dbReference type="Proteomes" id="UP001652542"/>
    </source>
</evidence>
<dbReference type="RefSeq" id="WP_263734623.1">
    <property type="nucleotide sequence ID" value="NZ_JAOWKY010000002.1"/>
</dbReference>
<dbReference type="EMBL" id="JAOWKY010000002">
    <property type="protein sequence ID" value="MCV2868964.1"/>
    <property type="molecule type" value="Genomic_DNA"/>
</dbReference>
<dbReference type="InterPro" id="IPR036390">
    <property type="entry name" value="WH_DNA-bd_sf"/>
</dbReference>
<keyword evidence="2" id="KW-0238">DNA-binding</keyword>
<name>A0ABT2ZCV9_9RHOB</name>
<dbReference type="Proteomes" id="UP001652542">
    <property type="component" value="Unassembled WGS sequence"/>
</dbReference>
<dbReference type="NCBIfam" id="NF033788">
    <property type="entry name" value="HTH_metalloreg"/>
    <property type="match status" value="1"/>
</dbReference>
<dbReference type="Gene3D" id="1.10.10.10">
    <property type="entry name" value="Winged helix-like DNA-binding domain superfamily/Winged helix DNA-binding domain"/>
    <property type="match status" value="1"/>
</dbReference>
<dbReference type="InterPro" id="IPR036388">
    <property type="entry name" value="WH-like_DNA-bd_sf"/>
</dbReference>